<feature type="domain" description="Chalcone/stilbene synthase N-terminal" evidence="10">
    <location>
        <begin position="14"/>
        <end position="235"/>
    </location>
</feature>
<comment type="function">
    <text evidence="1">The primary product of this enzyme is 4,2',4',6'-tetrahydroxychalcone (also termed naringenin-chalcone or chalcone) which can under specific conditions spontaneously isomerize into naringenin.</text>
</comment>
<evidence type="ECO:0000256" key="5">
    <source>
        <dbReference type="ARBA" id="ARBA00022679"/>
    </source>
</evidence>
<evidence type="ECO:0000259" key="10">
    <source>
        <dbReference type="Pfam" id="PF00195"/>
    </source>
</evidence>
<name>A0A835R8B7_VANPL</name>
<dbReference type="PROSITE" id="PS00441">
    <property type="entry name" value="CHALCONE_SYNTH"/>
    <property type="match status" value="1"/>
</dbReference>
<comment type="pathway">
    <text evidence="2">Secondary metabolite biosynthesis; flavonoid biosynthesis.</text>
</comment>
<reference evidence="14 15" key="1">
    <citation type="journal article" date="2020" name="Nat. Food">
        <title>A phased Vanilla planifolia genome enables genetic improvement of flavour and production.</title>
        <authorList>
            <person name="Hasing T."/>
            <person name="Tang H."/>
            <person name="Brym M."/>
            <person name="Khazi F."/>
            <person name="Huang T."/>
            <person name="Chambers A.H."/>
        </authorList>
    </citation>
    <scope>NUCLEOTIDE SEQUENCE [LARGE SCALE GENOMIC DNA]</scope>
    <source>
        <tissue evidence="12">Leaf</tissue>
    </source>
</reference>
<feature type="domain" description="Chalcone/stilbene synthase C-terminal" evidence="11">
    <location>
        <begin position="248"/>
        <end position="397"/>
    </location>
</feature>
<keyword evidence="6" id="KW-0284">Flavonoid biosynthesis</keyword>
<dbReference type="Pfam" id="PF00195">
    <property type="entry name" value="Chal_sti_synt_N"/>
    <property type="match status" value="1"/>
</dbReference>
<dbReference type="InterPro" id="IPR001099">
    <property type="entry name" value="Chalcone/stilbene_synt_N"/>
</dbReference>
<evidence type="ECO:0000256" key="6">
    <source>
        <dbReference type="ARBA" id="ARBA00023241"/>
    </source>
</evidence>
<dbReference type="PANTHER" id="PTHR11877:SF14">
    <property type="entry name" value="CHALCONE SYNTHASE"/>
    <property type="match status" value="1"/>
</dbReference>
<proteinExistence type="inferred from homology"/>
<evidence type="ECO:0000313" key="13">
    <source>
        <dbReference type="EMBL" id="KAG0487361.1"/>
    </source>
</evidence>
<dbReference type="Pfam" id="PF02797">
    <property type="entry name" value="Chal_sti_synt_C"/>
    <property type="match status" value="1"/>
</dbReference>
<organism evidence="12 14">
    <name type="scientific">Vanilla planifolia</name>
    <name type="common">Vanilla</name>
    <dbReference type="NCBI Taxonomy" id="51239"/>
    <lineage>
        <taxon>Eukaryota</taxon>
        <taxon>Viridiplantae</taxon>
        <taxon>Streptophyta</taxon>
        <taxon>Embryophyta</taxon>
        <taxon>Tracheophyta</taxon>
        <taxon>Spermatophyta</taxon>
        <taxon>Magnoliopsida</taxon>
        <taxon>Liliopsida</taxon>
        <taxon>Asparagales</taxon>
        <taxon>Orchidaceae</taxon>
        <taxon>Vanilloideae</taxon>
        <taxon>Vanilleae</taxon>
        <taxon>Vanilla</taxon>
    </lineage>
</organism>
<dbReference type="GO" id="GO:0016210">
    <property type="term" value="F:naringenin-chalcone synthase activity"/>
    <property type="evidence" value="ECO:0007669"/>
    <property type="project" value="UniProtKB-EC"/>
</dbReference>
<evidence type="ECO:0000259" key="11">
    <source>
        <dbReference type="Pfam" id="PF02797"/>
    </source>
</evidence>
<evidence type="ECO:0000256" key="2">
    <source>
        <dbReference type="ARBA" id="ARBA00004966"/>
    </source>
</evidence>
<dbReference type="CDD" id="cd00831">
    <property type="entry name" value="CHS_like"/>
    <property type="match status" value="1"/>
</dbReference>
<accession>A0A835R8B7</accession>
<dbReference type="GO" id="GO:0009813">
    <property type="term" value="P:flavonoid biosynthetic process"/>
    <property type="evidence" value="ECO:0007669"/>
    <property type="project" value="UniProtKB-KW"/>
</dbReference>
<dbReference type="GO" id="GO:0030639">
    <property type="term" value="P:polyketide biosynthetic process"/>
    <property type="evidence" value="ECO:0007669"/>
    <property type="project" value="TreeGrafter"/>
</dbReference>
<dbReference type="EMBL" id="JADCNM010000004">
    <property type="protein sequence ID" value="KAG0487361.1"/>
    <property type="molecule type" value="Genomic_DNA"/>
</dbReference>
<comment type="similarity">
    <text evidence="3 9">Belongs to the thiolase-like superfamily. Chalcone/stilbene synthases family.</text>
</comment>
<evidence type="ECO:0000313" key="12">
    <source>
        <dbReference type="EMBL" id="KAG0485593.1"/>
    </source>
</evidence>
<keyword evidence="14" id="KW-1185">Reference proteome</keyword>
<protein>
    <recommendedName>
        <fullName evidence="4">chalcone synthase</fullName>
        <ecNumber evidence="4">2.3.1.74</ecNumber>
    </recommendedName>
</protein>
<evidence type="ECO:0000256" key="3">
    <source>
        <dbReference type="ARBA" id="ARBA00005531"/>
    </source>
</evidence>
<dbReference type="EMBL" id="JADCNL010000004">
    <property type="protein sequence ID" value="KAG0485593.1"/>
    <property type="molecule type" value="Genomic_DNA"/>
</dbReference>
<dbReference type="EC" id="2.3.1.74" evidence="4"/>
<dbReference type="AlphaFoldDB" id="A0A835R8B7"/>
<dbReference type="PIRSF" id="PIRSF000451">
    <property type="entry name" value="PKS_III"/>
    <property type="match status" value="1"/>
</dbReference>
<dbReference type="InterPro" id="IPR016039">
    <property type="entry name" value="Thiolase-like"/>
</dbReference>
<evidence type="ECO:0000313" key="14">
    <source>
        <dbReference type="Proteomes" id="UP000636800"/>
    </source>
</evidence>
<feature type="active site" description="Acyl-thioester intermediate" evidence="8">
    <location>
        <position position="172"/>
    </location>
</feature>
<dbReference type="FunFam" id="3.40.47.10:FF:000014">
    <property type="entry name" value="Chalcone synthase 1"/>
    <property type="match status" value="1"/>
</dbReference>
<evidence type="ECO:0000256" key="1">
    <source>
        <dbReference type="ARBA" id="ARBA00002969"/>
    </source>
</evidence>
<keyword evidence="7 9" id="KW-0012">Acyltransferase</keyword>
<gene>
    <name evidence="13" type="ORF">HPP92_009456</name>
    <name evidence="12" type="ORF">HPP92_009672</name>
</gene>
<dbReference type="Proteomes" id="UP000636800">
    <property type="component" value="Unassembled WGS sequence"/>
</dbReference>
<evidence type="ECO:0000256" key="8">
    <source>
        <dbReference type="PIRSR" id="PIRSR000451-1"/>
    </source>
</evidence>
<dbReference type="InterPro" id="IPR018088">
    <property type="entry name" value="Chalcone/stilbene_synthase_AS"/>
</dbReference>
<dbReference type="FunFam" id="3.40.47.10:FF:000025">
    <property type="entry name" value="Chalcone synthase 2"/>
    <property type="match status" value="1"/>
</dbReference>
<dbReference type="InterPro" id="IPR012328">
    <property type="entry name" value="Chalcone/stilbene_synt_C"/>
</dbReference>
<evidence type="ECO:0000256" key="7">
    <source>
        <dbReference type="ARBA" id="ARBA00023315"/>
    </source>
</evidence>
<evidence type="ECO:0000256" key="4">
    <source>
        <dbReference type="ARBA" id="ARBA00012975"/>
    </source>
</evidence>
<dbReference type="Gene3D" id="3.40.47.10">
    <property type="match status" value="2"/>
</dbReference>
<evidence type="ECO:0000313" key="15">
    <source>
        <dbReference type="Proteomes" id="UP000639772"/>
    </source>
</evidence>
<dbReference type="PANTHER" id="PTHR11877">
    <property type="entry name" value="HYDROXYMETHYLGLUTARYL-COA SYNTHASE"/>
    <property type="match status" value="1"/>
</dbReference>
<evidence type="ECO:0000256" key="9">
    <source>
        <dbReference type="RuleBase" id="RU003633"/>
    </source>
</evidence>
<dbReference type="OrthoDB" id="329835at2759"/>
<keyword evidence="5 9" id="KW-0808">Transferase</keyword>
<dbReference type="InterPro" id="IPR011141">
    <property type="entry name" value="Polyketide_synthase_type-III"/>
</dbReference>
<sequence>MGISLLRIMASLQSVKNAPMAYGIATIMAIGTAVPPNAMEQSSFADFYFRVHNREHMVDLKKKMQHICEKTAIQKRHFVWNKELLEAHPCLRTVMEPSLNVRQEVMLPEIPRLGAEAAKKAIEEWGQPKSRITHLIFCTTSGMDLPGADFHLLHLLGLNPDIQRVMLYQQGCFAGGTVLRLAKCLAESRRGARVLVVCAETTTSIIRAPSPENPGELIVQSLFADGASAMVVGADTDKAAGERSFFDVVSASQTILPDSREAIMGKVGEAGIAVMLSPDVPRLVSENLEKCLDGAFGEWGVSDWNSIFWVIHPGGRAILDRVEESVGLRAEKLLASRRVLAEYGNMSSVSVHFVLDEMRRRSAEEGKATTGEGFEWGVLFGFGPGITVETVVLRSVPI</sequence>
<dbReference type="Proteomes" id="UP000639772">
    <property type="component" value="Unassembled WGS sequence"/>
</dbReference>
<dbReference type="SUPFAM" id="SSF53901">
    <property type="entry name" value="Thiolase-like"/>
    <property type="match status" value="2"/>
</dbReference>
<comment type="caution">
    <text evidence="12">The sequence shown here is derived from an EMBL/GenBank/DDBJ whole genome shotgun (WGS) entry which is preliminary data.</text>
</comment>